<gene>
    <name evidence="1" type="ORF">GAO09_10395</name>
</gene>
<dbReference type="InterPro" id="IPR010680">
    <property type="entry name" value="TraH_2"/>
</dbReference>
<protein>
    <submittedName>
        <fullName evidence="1">Conjugal transfer protein TraH</fullName>
    </submittedName>
</protein>
<dbReference type="AlphaFoldDB" id="A0A6A8A720"/>
<evidence type="ECO:0000313" key="2">
    <source>
        <dbReference type="Proteomes" id="UP000435138"/>
    </source>
</evidence>
<organism evidence="1 2">
    <name type="scientific">Endobacterium cereale</name>
    <dbReference type="NCBI Taxonomy" id="2663029"/>
    <lineage>
        <taxon>Bacteria</taxon>
        <taxon>Pseudomonadati</taxon>
        <taxon>Pseudomonadota</taxon>
        <taxon>Alphaproteobacteria</taxon>
        <taxon>Hyphomicrobiales</taxon>
        <taxon>Rhizobiaceae</taxon>
        <taxon>Endobacterium</taxon>
    </lineage>
</organism>
<dbReference type="EMBL" id="WIXI01000041">
    <property type="protein sequence ID" value="MQY46454.1"/>
    <property type="molecule type" value="Genomic_DNA"/>
</dbReference>
<reference evidence="1 2" key="1">
    <citation type="submission" date="2019-11" db="EMBL/GenBank/DDBJ databases">
        <title>Genome analysis of Rhizobacterium cereale a novel genus and species isolated from maize roots in North Spain.</title>
        <authorList>
            <person name="Menendez E."/>
            <person name="Flores-Felix J.D."/>
            <person name="Ramirez-Bahena M.-H."/>
            <person name="Igual J.M."/>
            <person name="Garcia-Fraile P."/>
            <person name="Peix A."/>
            <person name="Velazquez E."/>
        </authorList>
    </citation>
    <scope>NUCLEOTIDE SEQUENCE [LARGE SCALE GENOMIC DNA]</scope>
    <source>
        <strain evidence="1 2">RZME27</strain>
    </source>
</reference>
<sequence>MLDAALIAQCADPSLTPAIVERFVEVAGSDDPLAITVRWGDKTILVPKPTTAEEALGIVRQHAGMATVRVGITQLPVGHGVGRSEELNGKPFDPCENLRAGTAMFAKIARIVTRWYGNPTDSQVLPQLFEDAVLAWKRGVFEGQKVFLEEDPGGQTFLIGGQSEQVELFGDEVRPPSARRKAEEQEGAGIRVDLSRIGVDP</sequence>
<dbReference type="Pfam" id="PF06871">
    <property type="entry name" value="TraH_2"/>
    <property type="match status" value="1"/>
</dbReference>
<dbReference type="NCBIfam" id="NF010417">
    <property type="entry name" value="PRK13843.1"/>
    <property type="match status" value="1"/>
</dbReference>
<dbReference type="RefSeq" id="WP_153353950.1">
    <property type="nucleotide sequence ID" value="NZ_JAYKOO010000006.1"/>
</dbReference>
<keyword evidence="2" id="KW-1185">Reference proteome</keyword>
<comment type="caution">
    <text evidence="1">The sequence shown here is derived from an EMBL/GenBank/DDBJ whole genome shotgun (WGS) entry which is preliminary data.</text>
</comment>
<dbReference type="Proteomes" id="UP000435138">
    <property type="component" value="Unassembled WGS sequence"/>
</dbReference>
<accession>A0A6A8A720</accession>
<evidence type="ECO:0000313" key="1">
    <source>
        <dbReference type="EMBL" id="MQY46454.1"/>
    </source>
</evidence>
<proteinExistence type="predicted"/>
<name>A0A6A8A720_9HYPH</name>